<feature type="transmembrane region" description="Helical" evidence="6">
    <location>
        <begin position="66"/>
        <end position="84"/>
    </location>
</feature>
<dbReference type="InterPro" id="IPR044492">
    <property type="entry name" value="P_typ_ATPase_HD_dom"/>
</dbReference>
<dbReference type="Pfam" id="PF00702">
    <property type="entry name" value="Hydrolase"/>
    <property type="match status" value="1"/>
</dbReference>
<feature type="transmembrane region" description="Helical" evidence="6">
    <location>
        <begin position="590"/>
        <end position="611"/>
    </location>
</feature>
<organism evidence="8 9">
    <name type="scientific">Shuttleworthella satelles DSM 14600</name>
    <dbReference type="NCBI Taxonomy" id="626523"/>
    <lineage>
        <taxon>Bacteria</taxon>
        <taxon>Bacillati</taxon>
        <taxon>Bacillota</taxon>
        <taxon>Clostridia</taxon>
        <taxon>Lachnospirales</taxon>
        <taxon>Lachnospiraceae</taxon>
        <taxon>Shuttleworthella</taxon>
    </lineage>
</organism>
<dbReference type="InterPro" id="IPR036412">
    <property type="entry name" value="HAD-like_sf"/>
</dbReference>
<dbReference type="GO" id="GO:0005524">
    <property type="term" value="F:ATP binding"/>
    <property type="evidence" value="ECO:0007669"/>
    <property type="project" value="InterPro"/>
</dbReference>
<reference evidence="8" key="1">
    <citation type="submission" date="2009-04" db="EMBL/GenBank/DDBJ databases">
        <authorList>
            <person name="Weinstock G."/>
            <person name="Sodergren E."/>
            <person name="Clifton S."/>
            <person name="Fulton L."/>
            <person name="Fulton B."/>
            <person name="Courtney L."/>
            <person name="Fronick C."/>
            <person name="Harrison M."/>
            <person name="Strong C."/>
            <person name="Farmer C."/>
            <person name="Delahaunty K."/>
            <person name="Markovic C."/>
            <person name="Hall O."/>
            <person name="Minx P."/>
            <person name="Tomlinson C."/>
            <person name="Mitreva M."/>
            <person name="Nelson J."/>
            <person name="Hou S."/>
            <person name="Wollam A."/>
            <person name="Pepin K.H."/>
            <person name="Johnson M."/>
            <person name="Bhonagiri V."/>
            <person name="Nash W.E."/>
            <person name="Warren W."/>
            <person name="Chinwalla A."/>
            <person name="Mardis E.R."/>
            <person name="Wilson R.K."/>
        </authorList>
    </citation>
    <scope>NUCLEOTIDE SEQUENCE [LARGE SCALE GENOMIC DNA]</scope>
    <source>
        <strain evidence="8">DSM 14600</strain>
    </source>
</reference>
<evidence type="ECO:0000256" key="5">
    <source>
        <dbReference type="ARBA" id="ARBA00023136"/>
    </source>
</evidence>
<dbReference type="HOGENOM" id="CLU_002360_5_1_9"/>
<feature type="transmembrane region" description="Helical" evidence="6">
    <location>
        <begin position="211"/>
        <end position="234"/>
    </location>
</feature>
<feature type="transmembrane region" description="Helical" evidence="6">
    <location>
        <begin position="42"/>
        <end position="60"/>
    </location>
</feature>
<gene>
    <name evidence="8" type="ORF">GCWU000342_02305</name>
</gene>
<evidence type="ECO:0000313" key="9">
    <source>
        <dbReference type="Proteomes" id="UP000003494"/>
    </source>
</evidence>
<dbReference type="GO" id="GO:0016887">
    <property type="term" value="F:ATP hydrolysis activity"/>
    <property type="evidence" value="ECO:0007669"/>
    <property type="project" value="InterPro"/>
</dbReference>
<dbReference type="RefSeq" id="WP_006907280.1">
    <property type="nucleotide sequence ID" value="NZ_GG665867.1"/>
</dbReference>
<keyword evidence="3" id="KW-1278">Translocase</keyword>
<dbReference type="Gene3D" id="2.70.150.10">
    <property type="entry name" value="Calcium-transporting ATPase, cytoplasmic transduction domain A"/>
    <property type="match status" value="1"/>
</dbReference>
<dbReference type="InterPro" id="IPR023299">
    <property type="entry name" value="ATPase_P-typ_cyto_dom_N"/>
</dbReference>
<feature type="transmembrane region" description="Helical" evidence="6">
    <location>
        <begin position="740"/>
        <end position="762"/>
    </location>
</feature>
<evidence type="ECO:0000256" key="3">
    <source>
        <dbReference type="ARBA" id="ARBA00022967"/>
    </source>
</evidence>
<feature type="transmembrane region" description="Helical" evidence="6">
    <location>
        <begin position="707"/>
        <end position="728"/>
    </location>
</feature>
<protein>
    <submittedName>
        <fullName evidence="8">E1-E2 ATPase</fullName>
    </submittedName>
</protein>
<dbReference type="SFLD" id="SFLDG00002">
    <property type="entry name" value="C1.7:_P-type_atpase_like"/>
    <property type="match status" value="1"/>
</dbReference>
<dbReference type="InterPro" id="IPR018303">
    <property type="entry name" value="ATPase_P-typ_P_site"/>
</dbReference>
<keyword evidence="4 6" id="KW-1133">Transmembrane helix</keyword>
<dbReference type="NCBIfam" id="TIGR01494">
    <property type="entry name" value="ATPase_P-type"/>
    <property type="match status" value="2"/>
</dbReference>
<evidence type="ECO:0000256" key="6">
    <source>
        <dbReference type="SAM" id="Phobius"/>
    </source>
</evidence>
<evidence type="ECO:0000259" key="7">
    <source>
        <dbReference type="Pfam" id="PF00122"/>
    </source>
</evidence>
<feature type="transmembrane region" description="Helical" evidence="6">
    <location>
        <begin position="246"/>
        <end position="267"/>
    </location>
</feature>
<feature type="transmembrane region" description="Helical" evidence="6">
    <location>
        <begin position="617"/>
        <end position="635"/>
    </location>
</feature>
<dbReference type="SFLD" id="SFLDS00003">
    <property type="entry name" value="Haloacid_Dehalogenase"/>
    <property type="match status" value="1"/>
</dbReference>
<feature type="transmembrane region" description="Helical" evidence="6">
    <location>
        <begin position="655"/>
        <end position="677"/>
    </location>
</feature>
<keyword evidence="2 6" id="KW-0812">Transmembrane</keyword>
<dbReference type="Gene3D" id="3.40.1110.10">
    <property type="entry name" value="Calcium-transporting ATPase, cytoplasmic domain N"/>
    <property type="match status" value="1"/>
</dbReference>
<sequence>MQENRREGLTSAQVAERVRQGKVNILTREASKSAKEIVKDNIFTYFNLIFLILAVLVVIGGSLRSLTFLPVIIANTVIGIVQQLHAKRILDRLAVLAESNYEVIRDGQRRKIPMSELVSDDLIVLEAGMQIPADAVLLDGRLMANESLLTGESDEIEKLSGSELKSGSFVVSGQCLARLTQVGDESYISRLTAEAKEIKEKQSEMVNSIEWVVKIAGIAIIPIGITLFLESFILNEKGFSESITSMVAAVIGMIPEGLYLLVTIALAMSAARLAGKKVLLHDMHSTETLARVDVLCVDKTGTITDNEMHVIDAFGPQGKQLTAEAEQSLSAYIATSTDNNITMQALRTYYEHAVPMPEARVTPFSSKNKFSCIDTPQAAFRFGAPEFLLSEQAMEENRKTLEERTKQGQRVLALVRAQQGSDSFQPLAFVALENGLRPNVEDTFAYFREQEVQVRVISGDNPQTVSSIAQGVGIPDADRYVDASRLNSAEDIRDAVEKYRVFGRVKPEQKKAIIMAIKETGKKVAMTGDGVNDILAMKEADCSIAMGSGSDAARQAAQVVLLDDDFSHMREIISEGRRDINNITRSATLFLYKNMFSAMLALCSIILVFAYPLEPAQISLVSAFNIGLPAFLLAFEPNTKKQHAHFFRSTMFHAFPASLTSFIAIAGLVGFADVFGIRSQDVATASTYLLSIAGFMVLYRIIHPLNIYRAVVLAVSIAGFILGGYFFSGLFNLQKLSFPGLLLAGLFAIAQESVVRNLYGLFDWVRGIVKKQKEQRASKQV</sequence>
<comment type="caution">
    <text evidence="8">The sequence shown here is derived from an EMBL/GenBank/DDBJ whole genome shotgun (WGS) entry which is preliminary data.</text>
</comment>
<proteinExistence type="predicted"/>
<dbReference type="SUPFAM" id="SSF81653">
    <property type="entry name" value="Calcium ATPase, transduction domain A"/>
    <property type="match status" value="1"/>
</dbReference>
<evidence type="ECO:0000256" key="4">
    <source>
        <dbReference type="ARBA" id="ARBA00022989"/>
    </source>
</evidence>
<dbReference type="PROSITE" id="PS00154">
    <property type="entry name" value="ATPASE_E1_E2"/>
    <property type="match status" value="1"/>
</dbReference>
<dbReference type="InterPro" id="IPR023214">
    <property type="entry name" value="HAD_sf"/>
</dbReference>
<evidence type="ECO:0000313" key="8">
    <source>
        <dbReference type="EMBL" id="EEP27608.1"/>
    </source>
</evidence>
<comment type="subcellular location">
    <subcellularLocation>
        <location evidence="1">Membrane</location>
        <topology evidence="1">Multi-pass membrane protein</topology>
    </subcellularLocation>
</comment>
<dbReference type="InterPro" id="IPR059000">
    <property type="entry name" value="ATPase_P-type_domA"/>
</dbReference>
<dbReference type="Gene3D" id="1.20.1110.10">
    <property type="entry name" value="Calcium-transporting ATPase, transmembrane domain"/>
    <property type="match status" value="1"/>
</dbReference>
<dbReference type="Pfam" id="PF00122">
    <property type="entry name" value="E1-E2_ATPase"/>
    <property type="match status" value="1"/>
</dbReference>
<evidence type="ECO:0000256" key="2">
    <source>
        <dbReference type="ARBA" id="ARBA00022692"/>
    </source>
</evidence>
<dbReference type="Gene3D" id="3.40.50.1000">
    <property type="entry name" value="HAD superfamily/HAD-like"/>
    <property type="match status" value="1"/>
</dbReference>
<dbReference type="InterPro" id="IPR023298">
    <property type="entry name" value="ATPase_P-typ_TM_dom_sf"/>
</dbReference>
<dbReference type="SUPFAM" id="SSF56784">
    <property type="entry name" value="HAD-like"/>
    <property type="match status" value="1"/>
</dbReference>
<dbReference type="PRINTS" id="PR00119">
    <property type="entry name" value="CATATPASE"/>
</dbReference>
<dbReference type="EMBL" id="ACIP02000007">
    <property type="protein sequence ID" value="EEP27608.1"/>
    <property type="molecule type" value="Genomic_DNA"/>
</dbReference>
<dbReference type="AlphaFoldDB" id="C4GDX9"/>
<dbReference type="InterPro" id="IPR008250">
    <property type="entry name" value="ATPase_P-typ_transduc_dom_A_sf"/>
</dbReference>
<dbReference type="STRING" id="626523.GCWU000342_02305"/>
<dbReference type="SUPFAM" id="SSF81665">
    <property type="entry name" value="Calcium ATPase, transmembrane domain M"/>
    <property type="match status" value="1"/>
</dbReference>
<evidence type="ECO:0000256" key="1">
    <source>
        <dbReference type="ARBA" id="ARBA00004141"/>
    </source>
</evidence>
<dbReference type="PANTHER" id="PTHR42861">
    <property type="entry name" value="CALCIUM-TRANSPORTING ATPASE"/>
    <property type="match status" value="1"/>
</dbReference>
<dbReference type="GO" id="GO:0016020">
    <property type="term" value="C:membrane"/>
    <property type="evidence" value="ECO:0007669"/>
    <property type="project" value="UniProtKB-SubCell"/>
</dbReference>
<keyword evidence="5 6" id="KW-0472">Membrane</keyword>
<dbReference type="SFLD" id="SFLDF00027">
    <property type="entry name" value="p-type_atpase"/>
    <property type="match status" value="1"/>
</dbReference>
<feature type="domain" description="P-type ATPase A" evidence="7">
    <location>
        <begin position="99"/>
        <end position="194"/>
    </location>
</feature>
<dbReference type="Proteomes" id="UP000003494">
    <property type="component" value="Unassembled WGS sequence"/>
</dbReference>
<dbReference type="eggNOG" id="COG0474">
    <property type="taxonomic scope" value="Bacteria"/>
</dbReference>
<accession>C4GDX9</accession>
<dbReference type="InterPro" id="IPR001757">
    <property type="entry name" value="P_typ_ATPase"/>
</dbReference>
<keyword evidence="9" id="KW-1185">Reference proteome</keyword>
<name>C4GDX9_9FIRM</name>
<feature type="transmembrane region" description="Helical" evidence="6">
    <location>
        <begin position="683"/>
        <end position="702"/>
    </location>
</feature>